<evidence type="ECO:0000313" key="2">
    <source>
        <dbReference type="Proteomes" id="UP000034883"/>
    </source>
</evidence>
<gene>
    <name evidence="1" type="ORF">DB32_003126</name>
</gene>
<proteinExistence type="predicted"/>
<evidence type="ECO:0000313" key="1">
    <source>
        <dbReference type="EMBL" id="AKF05977.1"/>
    </source>
</evidence>
<dbReference type="KEGG" id="samy:DB32_003126"/>
<protein>
    <submittedName>
        <fullName evidence="1">Uncharacterized protein</fullName>
    </submittedName>
</protein>
<reference evidence="1 2" key="1">
    <citation type="submission" date="2015-03" db="EMBL/GenBank/DDBJ databases">
        <title>Genome assembly of Sandaracinus amylolyticus DSM 53668.</title>
        <authorList>
            <person name="Sharma G."/>
            <person name="Subramanian S."/>
        </authorList>
    </citation>
    <scope>NUCLEOTIDE SEQUENCE [LARGE SCALE GENOMIC DNA]</scope>
    <source>
        <strain evidence="1 2">DSM 53668</strain>
    </source>
</reference>
<dbReference type="STRING" id="927083.DB32_003126"/>
<keyword evidence="2" id="KW-1185">Reference proteome</keyword>
<dbReference type="Proteomes" id="UP000034883">
    <property type="component" value="Chromosome"/>
</dbReference>
<name>A0A0F6W2Y3_9BACT</name>
<dbReference type="AlphaFoldDB" id="A0A0F6W2Y3"/>
<dbReference type="RefSeq" id="WP_053233192.1">
    <property type="nucleotide sequence ID" value="NZ_CP011125.1"/>
</dbReference>
<sequence>MALVDEVVAATGLSHVIAEDVVRRALVRGGVDPVALTRPELARAIPSLRKALGLFLRGNDLERALVRVEHLARDRSDRSS</sequence>
<organism evidence="1 2">
    <name type="scientific">Sandaracinus amylolyticus</name>
    <dbReference type="NCBI Taxonomy" id="927083"/>
    <lineage>
        <taxon>Bacteria</taxon>
        <taxon>Pseudomonadati</taxon>
        <taxon>Myxococcota</taxon>
        <taxon>Polyangia</taxon>
        <taxon>Polyangiales</taxon>
        <taxon>Sandaracinaceae</taxon>
        <taxon>Sandaracinus</taxon>
    </lineage>
</organism>
<accession>A0A0F6W2Y3</accession>
<dbReference type="EMBL" id="CP011125">
    <property type="protein sequence ID" value="AKF05977.1"/>
    <property type="molecule type" value="Genomic_DNA"/>
</dbReference>